<dbReference type="EC" id="4.1.99.12" evidence="7 14"/>
<dbReference type="PANTHER" id="PTHR21327">
    <property type="entry name" value="GTP CYCLOHYDROLASE II-RELATED"/>
    <property type="match status" value="1"/>
</dbReference>
<evidence type="ECO:0000256" key="13">
    <source>
        <dbReference type="ARBA" id="ARBA00023239"/>
    </source>
</evidence>
<evidence type="ECO:0000256" key="5">
    <source>
        <dbReference type="ARBA" id="ARBA00005520"/>
    </source>
</evidence>
<comment type="pathway">
    <text evidence="4 14">Cofactor biosynthesis; riboflavin biosynthesis; 2-hydroxy-3-oxobutyl phosphate from D-ribulose 5-phosphate: step 1/1.</text>
</comment>
<feature type="binding site" evidence="14">
    <location>
        <position position="164"/>
    </location>
    <ligand>
        <name>Mg(2+)</name>
        <dbReference type="ChEBI" id="CHEBI:18420"/>
        <label>2</label>
    </ligand>
</feature>
<dbReference type="InterPro" id="IPR032677">
    <property type="entry name" value="GTP_cyclohydro_II"/>
</dbReference>
<feature type="binding site" evidence="14">
    <location>
        <position position="49"/>
    </location>
    <ligand>
        <name>Mg(2+)</name>
        <dbReference type="ChEBI" id="CHEBI:18420"/>
        <label>2</label>
    </ligand>
</feature>
<dbReference type="GO" id="GO:0005829">
    <property type="term" value="C:cytosol"/>
    <property type="evidence" value="ECO:0007669"/>
    <property type="project" value="TreeGrafter"/>
</dbReference>
<accession>A0A5E4ZHA4</accession>
<evidence type="ECO:0000256" key="9">
    <source>
        <dbReference type="ARBA" id="ARBA00022619"/>
    </source>
</evidence>
<comment type="catalytic activity">
    <reaction evidence="1 14">
        <text>D-ribulose 5-phosphate = (2S)-2-hydroxy-3-oxobutyl phosphate + formate + H(+)</text>
        <dbReference type="Rhea" id="RHEA:18457"/>
        <dbReference type="ChEBI" id="CHEBI:15378"/>
        <dbReference type="ChEBI" id="CHEBI:15740"/>
        <dbReference type="ChEBI" id="CHEBI:58121"/>
        <dbReference type="ChEBI" id="CHEBI:58830"/>
        <dbReference type="EC" id="4.1.99.12"/>
    </reaction>
</comment>
<keyword evidence="17" id="KW-1185">Reference proteome</keyword>
<evidence type="ECO:0000256" key="8">
    <source>
        <dbReference type="ARBA" id="ARBA00018836"/>
    </source>
</evidence>
<dbReference type="HAMAP" id="MF_00180">
    <property type="entry name" value="RibB"/>
    <property type="match status" value="1"/>
</dbReference>
<feature type="binding site" evidence="14">
    <location>
        <position position="49"/>
    </location>
    <ligand>
        <name>Mg(2+)</name>
        <dbReference type="ChEBI" id="CHEBI:18420"/>
        <label>1</label>
    </ligand>
</feature>
<dbReference type="OrthoDB" id="9793111at2"/>
<evidence type="ECO:0000256" key="4">
    <source>
        <dbReference type="ARBA" id="ARBA00004904"/>
    </source>
</evidence>
<evidence type="ECO:0000256" key="6">
    <source>
        <dbReference type="ARBA" id="ARBA00008976"/>
    </source>
</evidence>
<keyword evidence="9 14" id="KW-0686">Riboflavin biosynthesis</keyword>
<comment type="cofactor">
    <cofactor evidence="14">
        <name>Mg(2+)</name>
        <dbReference type="ChEBI" id="CHEBI:18420"/>
    </cofactor>
    <cofactor evidence="14">
        <name>Mn(2+)</name>
        <dbReference type="ChEBI" id="CHEBI:29035"/>
    </cofactor>
    <text evidence="14">Binds 2 divalent metal cations per subunit. Magnesium or manganese.</text>
</comment>
<name>A0A5E4ZHA4_9BURK</name>
<organism evidence="16 17">
    <name type="scientific">Pandoraea terrae</name>
    <dbReference type="NCBI Taxonomy" id="1537710"/>
    <lineage>
        <taxon>Bacteria</taxon>
        <taxon>Pseudomonadati</taxon>
        <taxon>Pseudomonadota</taxon>
        <taxon>Betaproteobacteria</taxon>
        <taxon>Burkholderiales</taxon>
        <taxon>Burkholderiaceae</taxon>
        <taxon>Pandoraea</taxon>
    </lineage>
</organism>
<feature type="site" description="Essential for catalytic activity" evidence="14">
    <location>
        <position position="147"/>
    </location>
</feature>
<keyword evidence="10 14" id="KW-0479">Metal-binding</keyword>
<dbReference type="InterPro" id="IPR017945">
    <property type="entry name" value="DHBP_synth_RibB-like_a/b_dom"/>
</dbReference>
<evidence type="ECO:0000256" key="11">
    <source>
        <dbReference type="ARBA" id="ARBA00022842"/>
    </source>
</evidence>
<feature type="binding site" evidence="14">
    <location>
        <position position="53"/>
    </location>
    <ligand>
        <name>D-ribulose 5-phosphate</name>
        <dbReference type="ChEBI" id="CHEBI:58121"/>
    </ligand>
</feature>
<comment type="similarity">
    <text evidence="6">In the C-terminal section; belongs to the GTP cyclohydrolase II family.</text>
</comment>
<comment type="similarity">
    <text evidence="14">Belongs to the DHBP synthase family.</text>
</comment>
<keyword evidence="11 14" id="KW-0460">Magnesium</keyword>
<keyword evidence="13 14" id="KW-0456">Lyase</keyword>
<dbReference type="NCBIfam" id="TIGR00506">
    <property type="entry name" value="ribB"/>
    <property type="match status" value="1"/>
</dbReference>
<dbReference type="GO" id="GO:0003935">
    <property type="term" value="F:GTP cyclohydrolase II activity"/>
    <property type="evidence" value="ECO:0007669"/>
    <property type="project" value="TreeGrafter"/>
</dbReference>
<dbReference type="Pfam" id="PF00926">
    <property type="entry name" value="DHBP_synthase"/>
    <property type="match status" value="1"/>
</dbReference>
<evidence type="ECO:0000256" key="1">
    <source>
        <dbReference type="ARBA" id="ARBA00000141"/>
    </source>
</evidence>
<evidence type="ECO:0000256" key="10">
    <source>
        <dbReference type="ARBA" id="ARBA00022723"/>
    </source>
</evidence>
<dbReference type="UniPathway" id="UPA00275">
    <property type="reaction ID" value="UER00399"/>
</dbReference>
<dbReference type="GO" id="GO:0009231">
    <property type="term" value="P:riboflavin biosynthetic process"/>
    <property type="evidence" value="ECO:0007669"/>
    <property type="project" value="UniProtKB-UniRule"/>
</dbReference>
<evidence type="ECO:0000256" key="2">
    <source>
        <dbReference type="ARBA" id="ARBA00001936"/>
    </source>
</evidence>
<dbReference type="AlphaFoldDB" id="A0A5E4ZHA4"/>
<evidence type="ECO:0000256" key="12">
    <source>
        <dbReference type="ARBA" id="ARBA00023211"/>
    </source>
</evidence>
<dbReference type="PANTHER" id="PTHR21327:SF34">
    <property type="entry name" value="3,4-DIHYDROXY-2-BUTANONE 4-PHOSPHATE SYNTHASE"/>
    <property type="match status" value="1"/>
</dbReference>
<dbReference type="SUPFAM" id="SSF142695">
    <property type="entry name" value="RibA-like"/>
    <property type="match status" value="1"/>
</dbReference>
<dbReference type="GO" id="GO:0008686">
    <property type="term" value="F:3,4-dihydroxy-2-butanone-4-phosphate synthase activity"/>
    <property type="evidence" value="ECO:0007669"/>
    <property type="project" value="UniProtKB-UniRule"/>
</dbReference>
<dbReference type="PIRSF" id="PIRSF001259">
    <property type="entry name" value="RibA"/>
    <property type="match status" value="1"/>
</dbReference>
<dbReference type="GO" id="GO:0030145">
    <property type="term" value="F:manganese ion binding"/>
    <property type="evidence" value="ECO:0007669"/>
    <property type="project" value="UniProtKB-UniRule"/>
</dbReference>
<keyword evidence="12 14" id="KW-0464">Manganese</keyword>
<evidence type="ECO:0000256" key="3">
    <source>
        <dbReference type="ARBA" id="ARBA00002284"/>
    </source>
</evidence>
<comment type="function">
    <text evidence="3 14">Catalyzes the conversion of D-ribulose 5-phosphate to formate and 3,4-dihydroxy-2-butanone 4-phosphate.</text>
</comment>
<dbReference type="SUPFAM" id="SSF55821">
    <property type="entry name" value="YrdC/RibB"/>
    <property type="match status" value="1"/>
</dbReference>
<gene>
    <name evidence="14" type="primary">ribB</name>
    <name evidence="16" type="ORF">PTE30175_05590</name>
</gene>
<reference evidence="16 17" key="1">
    <citation type="submission" date="2019-08" db="EMBL/GenBank/DDBJ databases">
        <authorList>
            <person name="Peeters C."/>
        </authorList>
    </citation>
    <scope>NUCLEOTIDE SEQUENCE [LARGE SCALE GENOMIC DNA]</scope>
    <source>
        <strain evidence="16 17">LMG 30175</strain>
    </source>
</reference>
<dbReference type="FunFam" id="3.90.870.10:FF:000001">
    <property type="entry name" value="Riboflavin biosynthesis protein RibBA"/>
    <property type="match status" value="1"/>
</dbReference>
<dbReference type="Gene3D" id="3.40.50.10990">
    <property type="entry name" value="GTP cyclohydrolase II"/>
    <property type="match status" value="1"/>
</dbReference>
<feature type="binding site" evidence="14">
    <location>
        <begin position="161"/>
        <end position="165"/>
    </location>
    <ligand>
        <name>D-ribulose 5-phosphate</name>
        <dbReference type="ChEBI" id="CHEBI:58121"/>
    </ligand>
</feature>
<evidence type="ECO:0000313" key="17">
    <source>
        <dbReference type="Proteomes" id="UP000414233"/>
    </source>
</evidence>
<dbReference type="GO" id="GO:0000287">
    <property type="term" value="F:magnesium ion binding"/>
    <property type="evidence" value="ECO:0007669"/>
    <property type="project" value="UniProtKB-UniRule"/>
</dbReference>
<evidence type="ECO:0000256" key="7">
    <source>
        <dbReference type="ARBA" id="ARBA00012153"/>
    </source>
</evidence>
<dbReference type="NCBIfam" id="NF010626">
    <property type="entry name" value="PRK14019.1"/>
    <property type="match status" value="1"/>
</dbReference>
<feature type="site" description="Essential for catalytic activity" evidence="14">
    <location>
        <position position="185"/>
    </location>
</feature>
<dbReference type="Gene3D" id="3.90.870.10">
    <property type="entry name" value="DHBP synthase"/>
    <property type="match status" value="1"/>
</dbReference>
<dbReference type="Pfam" id="PF00925">
    <property type="entry name" value="GTP_cyclohydro2"/>
    <property type="match status" value="1"/>
</dbReference>
<dbReference type="InterPro" id="IPR036144">
    <property type="entry name" value="RibA-like_sf"/>
</dbReference>
<feature type="binding site" evidence="14">
    <location>
        <begin position="48"/>
        <end position="49"/>
    </location>
    <ligand>
        <name>D-ribulose 5-phosphate</name>
        <dbReference type="ChEBI" id="CHEBI:58121"/>
    </ligand>
</feature>
<proteinExistence type="inferred from homology"/>
<comment type="similarity">
    <text evidence="5">In the N-terminal section; belongs to the DHBP synthase family.</text>
</comment>
<dbReference type="Proteomes" id="UP000414233">
    <property type="component" value="Unassembled WGS sequence"/>
</dbReference>
<comment type="cofactor">
    <cofactor evidence="2">
        <name>Mn(2+)</name>
        <dbReference type="ChEBI" id="CHEBI:29035"/>
    </cofactor>
</comment>
<feature type="domain" description="GTP cyclohydrolase II" evidence="15">
    <location>
        <begin position="231"/>
        <end position="389"/>
    </location>
</feature>
<evidence type="ECO:0000259" key="15">
    <source>
        <dbReference type="Pfam" id="PF00925"/>
    </source>
</evidence>
<evidence type="ECO:0000313" key="16">
    <source>
        <dbReference type="EMBL" id="VVE59680.1"/>
    </source>
</evidence>
<evidence type="ECO:0000256" key="14">
    <source>
        <dbReference type="HAMAP-Rule" id="MF_00180"/>
    </source>
</evidence>
<dbReference type="EMBL" id="CABPRZ010000051">
    <property type="protein sequence ID" value="VVE59680.1"/>
    <property type="molecule type" value="Genomic_DNA"/>
</dbReference>
<dbReference type="InterPro" id="IPR000422">
    <property type="entry name" value="DHBP_synthase_RibB"/>
</dbReference>
<comment type="subunit">
    <text evidence="14">Homodimer.</text>
</comment>
<dbReference type="RefSeq" id="WP_150700303.1">
    <property type="nucleotide sequence ID" value="NZ_CABPRZ010000051.1"/>
</dbReference>
<sequence>MYSTPAHRSWDGEARCDTRPSFKFNSIDEIINDIRHGKMVVLMDDEGRENEGDVIIAAECVTANDINFMARHARGLICMPMSRARSQRLGLRPMVERNGSGFGTNFTNSIEAASGVTTGISAADRARTVQVAAAQTATANDIVQPGHIFPLIAEPGGVLVRAGHTEAACDLARLAGFDESAVICEVMNDDGSMARRPDLERFAREHDLKIGTIADLINYRVVHESTIEKLNEAPVQTAHGEFVLHAYRDRITGNMHLAMVRGCLDPSNPVLARVQMAGAVRDVLGIQAPGSSGWDIRRCLARVAAEGAGVVVLLAGTESPPDLLKSIYVAEGKQADASPKVAGGPQTLLNIGVGSQILRSLGLRKLRLMSSPVKYKAISGFDLEVMEYVSPT</sequence>
<protein>
    <recommendedName>
        <fullName evidence="8 14">3,4-dihydroxy-2-butanone 4-phosphate synthase</fullName>
        <shortName evidence="14">DHBP synthase</shortName>
        <ecNumber evidence="7 14">4.1.99.12</ecNumber>
    </recommendedName>
</protein>